<dbReference type="Pfam" id="PF13181">
    <property type="entry name" value="TPR_8"/>
    <property type="match status" value="1"/>
</dbReference>
<dbReference type="PANTHER" id="PTHR45994">
    <property type="entry name" value="FI21225P1"/>
    <property type="match status" value="1"/>
</dbReference>
<evidence type="ECO:0000256" key="1">
    <source>
        <dbReference type="ARBA" id="ARBA00004496"/>
    </source>
</evidence>
<dbReference type="EMBL" id="BFAA01207730">
    <property type="protein sequence ID" value="GCB85792.1"/>
    <property type="molecule type" value="Genomic_DNA"/>
</dbReference>
<feature type="repeat" description="TPR" evidence="3">
    <location>
        <begin position="23"/>
        <end position="56"/>
    </location>
</feature>
<dbReference type="OrthoDB" id="199930at2759"/>
<dbReference type="GO" id="GO:0051879">
    <property type="term" value="F:Hsp90 protein binding"/>
    <property type="evidence" value="ECO:0007669"/>
    <property type="project" value="TreeGrafter"/>
</dbReference>
<proteinExistence type="predicted"/>
<dbReference type="AlphaFoldDB" id="A0A401QKB9"/>
<dbReference type="OMA" id="HSEAENF"/>
<keyword evidence="3" id="KW-0802">TPR repeat</keyword>
<dbReference type="InterPro" id="IPR019734">
    <property type="entry name" value="TPR_rpt"/>
</dbReference>
<name>A0A401QKB9_SCYTO</name>
<dbReference type="InterPro" id="IPR011990">
    <property type="entry name" value="TPR-like_helical_dom_sf"/>
</dbReference>
<protein>
    <submittedName>
        <fullName evidence="4">Uncharacterized protein</fullName>
    </submittedName>
</protein>
<keyword evidence="5" id="KW-1185">Reference proteome</keyword>
<evidence type="ECO:0000313" key="4">
    <source>
        <dbReference type="EMBL" id="GCB85792.1"/>
    </source>
</evidence>
<dbReference type="Pfam" id="PF13432">
    <property type="entry name" value="TPR_16"/>
    <property type="match status" value="1"/>
</dbReference>
<dbReference type="PROSITE" id="PS50005">
    <property type="entry name" value="TPR"/>
    <property type="match status" value="1"/>
</dbReference>
<comment type="subcellular location">
    <subcellularLocation>
        <location evidence="1">Cytoplasm</location>
    </subcellularLocation>
</comment>
<keyword evidence="2" id="KW-0963">Cytoplasm</keyword>
<dbReference type="FunFam" id="1.25.40.10:FF:000025">
    <property type="entry name" value="Unc-45 myosin chaperone B"/>
    <property type="match status" value="1"/>
</dbReference>
<dbReference type="STRING" id="75743.A0A401QKB9"/>
<dbReference type="GO" id="GO:0005737">
    <property type="term" value="C:cytoplasm"/>
    <property type="evidence" value="ECO:0007669"/>
    <property type="project" value="UniProtKB-SubCell"/>
</dbReference>
<dbReference type="PANTHER" id="PTHR45994:SF3">
    <property type="entry name" value="PROTEIN UNC-45 HOMOLOG A"/>
    <property type="match status" value="1"/>
</dbReference>
<dbReference type="Proteomes" id="UP000288216">
    <property type="component" value="Unassembled WGS sequence"/>
</dbReference>
<accession>A0A401QKB9</accession>
<sequence>MRDAGPASVARATRVKMAEKTSVAVLREDGNKHFKFGDYESALSCYTQAIELSRDISESMILHRNRAACYLKLDEYEKAEADAAKVIEVNGKDVKALFRRSQALQELGRLDQAFADIQRCAVLEPKNKVFQESLRQIATKVQEKVRLQSSTDEGFH</sequence>
<evidence type="ECO:0000256" key="3">
    <source>
        <dbReference type="PROSITE-ProRule" id="PRU00339"/>
    </source>
</evidence>
<comment type="caution">
    <text evidence="4">The sequence shown here is derived from an EMBL/GenBank/DDBJ whole genome shotgun (WGS) entry which is preliminary data.</text>
</comment>
<dbReference type="Gene3D" id="1.25.40.10">
    <property type="entry name" value="Tetratricopeptide repeat domain"/>
    <property type="match status" value="1"/>
</dbReference>
<gene>
    <name evidence="4" type="ORF">scyTo_0026508</name>
</gene>
<evidence type="ECO:0000313" key="5">
    <source>
        <dbReference type="Proteomes" id="UP000288216"/>
    </source>
</evidence>
<organism evidence="4 5">
    <name type="scientific">Scyliorhinus torazame</name>
    <name type="common">Cloudy catshark</name>
    <name type="synonym">Catulus torazame</name>
    <dbReference type="NCBI Taxonomy" id="75743"/>
    <lineage>
        <taxon>Eukaryota</taxon>
        <taxon>Metazoa</taxon>
        <taxon>Chordata</taxon>
        <taxon>Craniata</taxon>
        <taxon>Vertebrata</taxon>
        <taxon>Chondrichthyes</taxon>
        <taxon>Elasmobranchii</taxon>
        <taxon>Galeomorphii</taxon>
        <taxon>Galeoidea</taxon>
        <taxon>Carcharhiniformes</taxon>
        <taxon>Scyliorhinidae</taxon>
        <taxon>Scyliorhinus</taxon>
    </lineage>
</organism>
<dbReference type="SMART" id="SM00028">
    <property type="entry name" value="TPR"/>
    <property type="match status" value="3"/>
</dbReference>
<evidence type="ECO:0000256" key="2">
    <source>
        <dbReference type="ARBA" id="ARBA00022490"/>
    </source>
</evidence>
<dbReference type="SUPFAM" id="SSF48452">
    <property type="entry name" value="TPR-like"/>
    <property type="match status" value="1"/>
</dbReference>
<reference evidence="4 5" key="1">
    <citation type="journal article" date="2018" name="Nat. Ecol. Evol.">
        <title>Shark genomes provide insights into elasmobranch evolution and the origin of vertebrates.</title>
        <authorList>
            <person name="Hara Y"/>
            <person name="Yamaguchi K"/>
            <person name="Onimaru K"/>
            <person name="Kadota M"/>
            <person name="Koyanagi M"/>
            <person name="Keeley SD"/>
            <person name="Tatsumi K"/>
            <person name="Tanaka K"/>
            <person name="Motone F"/>
            <person name="Kageyama Y"/>
            <person name="Nozu R"/>
            <person name="Adachi N"/>
            <person name="Nishimura O"/>
            <person name="Nakagawa R"/>
            <person name="Tanegashima C"/>
            <person name="Kiyatake I"/>
            <person name="Matsumoto R"/>
            <person name="Murakumo K"/>
            <person name="Nishida K"/>
            <person name="Terakita A"/>
            <person name="Kuratani S"/>
            <person name="Sato K"/>
            <person name="Hyodo S Kuraku.S."/>
        </authorList>
    </citation>
    <scope>NUCLEOTIDE SEQUENCE [LARGE SCALE GENOMIC DNA]</scope>
</reference>